<organism evidence="1 2">
    <name type="scientific">Caldifermentibacillus hisashii</name>
    <dbReference type="NCBI Taxonomy" id="996558"/>
    <lineage>
        <taxon>Bacteria</taxon>
        <taxon>Bacillati</taxon>
        <taxon>Bacillota</taxon>
        <taxon>Bacilli</taxon>
        <taxon>Bacillales</taxon>
        <taxon>Bacillaceae</taxon>
        <taxon>Caldifermentibacillus</taxon>
    </lineage>
</organism>
<evidence type="ECO:0000313" key="2">
    <source>
        <dbReference type="Proteomes" id="UP001459714"/>
    </source>
</evidence>
<comment type="caution">
    <text evidence="1">The sequence shown here is derived from an EMBL/GenBank/DDBJ whole genome shotgun (WGS) entry which is preliminary data.</text>
</comment>
<evidence type="ECO:0000313" key="1">
    <source>
        <dbReference type="EMBL" id="MEL3958943.1"/>
    </source>
</evidence>
<keyword evidence="2" id="KW-1185">Reference proteome</keyword>
<protein>
    <submittedName>
        <fullName evidence="1">Uncharacterized protein</fullName>
    </submittedName>
</protein>
<name>A0ABU9K1K0_9BACI</name>
<accession>A0ABU9K1K0</accession>
<dbReference type="EMBL" id="JBBYAK010000001">
    <property type="protein sequence ID" value="MEL3958943.1"/>
    <property type="molecule type" value="Genomic_DNA"/>
</dbReference>
<dbReference type="Proteomes" id="UP001459714">
    <property type="component" value="Unassembled WGS sequence"/>
</dbReference>
<sequence length="52" mass="6145">MVCSYQFMYPEIAKSLNQTEGVVKRRLNVLGIKARPVWLNNNIKYTEEEIEK</sequence>
<dbReference type="RefSeq" id="WP_227092047.1">
    <property type="nucleotide sequence ID" value="NZ_CP155465.1"/>
</dbReference>
<proteinExistence type="predicted"/>
<reference evidence="1 2" key="1">
    <citation type="submission" date="2024-03" db="EMBL/GenBank/DDBJ databases">
        <title>Bacilli Hybrid Assemblies.</title>
        <authorList>
            <person name="Kovac J."/>
        </authorList>
    </citation>
    <scope>NUCLEOTIDE SEQUENCE [LARGE SCALE GENOMIC DNA]</scope>
    <source>
        <strain evidence="1 2">FSL M8-0022</strain>
    </source>
</reference>
<gene>
    <name evidence="1" type="ORF">NST17_17440</name>
</gene>